<keyword evidence="4" id="KW-0862">Zinc</keyword>
<reference evidence="6 7" key="1">
    <citation type="submission" date="2016-01" db="EMBL/GenBank/DDBJ databases">
        <authorList>
            <person name="Oliw E.H."/>
        </authorList>
    </citation>
    <scope>NUCLEOTIDE SEQUENCE [LARGE SCALE GENOMIC DNA]</scope>
    <source>
        <strain evidence="6 7">DY10</strain>
    </source>
</reference>
<dbReference type="Gene3D" id="3.60.15.10">
    <property type="entry name" value="Ribonuclease Z/Hydroxyacylglutathione hydrolase-like"/>
    <property type="match status" value="1"/>
</dbReference>
<dbReference type="InterPro" id="IPR051453">
    <property type="entry name" value="MBL_Glyoxalase_II"/>
</dbReference>
<gene>
    <name evidence="6" type="ORF">AWR27_02175</name>
</gene>
<dbReference type="RefSeq" id="WP_077133749.1">
    <property type="nucleotide sequence ID" value="NZ_CP014263.1"/>
</dbReference>
<keyword evidence="2" id="KW-0479">Metal-binding</keyword>
<evidence type="ECO:0000256" key="1">
    <source>
        <dbReference type="ARBA" id="ARBA00001947"/>
    </source>
</evidence>
<evidence type="ECO:0000256" key="3">
    <source>
        <dbReference type="ARBA" id="ARBA00022801"/>
    </source>
</evidence>
<dbReference type="Pfam" id="PF00753">
    <property type="entry name" value="Lactamase_B"/>
    <property type="match status" value="1"/>
</dbReference>
<name>A0A1P9X3U0_9BACT</name>
<feature type="domain" description="Metallo-beta-lactamase" evidence="5">
    <location>
        <begin position="11"/>
        <end position="194"/>
    </location>
</feature>
<dbReference type="GO" id="GO:0046872">
    <property type="term" value="F:metal ion binding"/>
    <property type="evidence" value="ECO:0007669"/>
    <property type="project" value="UniProtKB-KW"/>
</dbReference>
<evidence type="ECO:0000313" key="7">
    <source>
        <dbReference type="Proteomes" id="UP000187941"/>
    </source>
</evidence>
<dbReference type="KEGG" id="smon:AWR27_02175"/>
<evidence type="ECO:0000259" key="5">
    <source>
        <dbReference type="SMART" id="SM00849"/>
    </source>
</evidence>
<dbReference type="PANTHER" id="PTHR46233:SF3">
    <property type="entry name" value="HYDROXYACYLGLUTATHIONE HYDROLASE GLOC"/>
    <property type="match status" value="1"/>
</dbReference>
<evidence type="ECO:0000256" key="2">
    <source>
        <dbReference type="ARBA" id="ARBA00022723"/>
    </source>
</evidence>
<dbReference type="STRING" id="1178516.AWR27_02175"/>
<dbReference type="AlphaFoldDB" id="A0A1P9X3U0"/>
<keyword evidence="3 6" id="KW-0378">Hydrolase</keyword>
<dbReference type="InterPro" id="IPR036866">
    <property type="entry name" value="RibonucZ/Hydroxyglut_hydro"/>
</dbReference>
<comment type="cofactor">
    <cofactor evidence="1">
        <name>Zn(2+)</name>
        <dbReference type="ChEBI" id="CHEBI:29105"/>
    </cofactor>
</comment>
<dbReference type="GO" id="GO:0016787">
    <property type="term" value="F:hydrolase activity"/>
    <property type="evidence" value="ECO:0007669"/>
    <property type="project" value="UniProtKB-KW"/>
</dbReference>
<dbReference type="Proteomes" id="UP000187941">
    <property type="component" value="Chromosome"/>
</dbReference>
<dbReference type="SUPFAM" id="SSF56281">
    <property type="entry name" value="Metallo-hydrolase/oxidoreductase"/>
    <property type="match status" value="1"/>
</dbReference>
<accession>A0A1P9X3U0</accession>
<dbReference type="EMBL" id="CP014263">
    <property type="protein sequence ID" value="AQG82268.1"/>
    <property type="molecule type" value="Genomic_DNA"/>
</dbReference>
<organism evidence="6 7">
    <name type="scientific">Spirosoma montaniterrae</name>
    <dbReference type="NCBI Taxonomy" id="1178516"/>
    <lineage>
        <taxon>Bacteria</taxon>
        <taxon>Pseudomonadati</taxon>
        <taxon>Bacteroidota</taxon>
        <taxon>Cytophagia</taxon>
        <taxon>Cytophagales</taxon>
        <taxon>Cytophagaceae</taxon>
        <taxon>Spirosoma</taxon>
    </lineage>
</organism>
<keyword evidence="7" id="KW-1185">Reference proteome</keyword>
<protein>
    <submittedName>
        <fullName evidence="6">MBL fold metallo-hydrolase</fullName>
    </submittedName>
</protein>
<dbReference type="PANTHER" id="PTHR46233">
    <property type="entry name" value="HYDROXYACYLGLUTATHIONE HYDROLASE GLOC"/>
    <property type="match status" value="1"/>
</dbReference>
<proteinExistence type="predicted"/>
<dbReference type="SMART" id="SM00849">
    <property type="entry name" value="Lactamase_B"/>
    <property type="match status" value="1"/>
</dbReference>
<dbReference type="InterPro" id="IPR001279">
    <property type="entry name" value="Metallo-B-lactamas"/>
</dbReference>
<dbReference type="OrthoDB" id="9802248at2"/>
<evidence type="ECO:0000256" key="4">
    <source>
        <dbReference type="ARBA" id="ARBA00022833"/>
    </source>
</evidence>
<sequence>MIKVFEFSPFSENTYVIADDATNEAVLIDPGCYDQDEKEALGRFIQENNLTIKHLLLTHAHLDHVFGVTYAKRKFGVKVYLHPKDQVIYNDVPTRCVLYGLRGYEHSTIDSFLAEGDQIRFGNTVLDVVFTPGHAPGHVAFINHADRYVVGGDVLFRNSIGRTDFPYCNHADLLKSIRTKFFTLPDDYVVYPGHMEPTTIEHEKRTNPFLVMSDKR</sequence>
<evidence type="ECO:0000313" key="6">
    <source>
        <dbReference type="EMBL" id="AQG82268.1"/>
    </source>
</evidence>